<name>A0ABV1TX53_9ACTN</name>
<keyword evidence="5" id="KW-1185">Reference proteome</keyword>
<dbReference type="InterPro" id="IPR050267">
    <property type="entry name" value="Anti-sigma-factor_SerPK"/>
</dbReference>
<dbReference type="Proteomes" id="UP001490365">
    <property type="component" value="Unassembled WGS sequence"/>
</dbReference>
<dbReference type="PANTHER" id="PTHR35526">
    <property type="entry name" value="ANTI-SIGMA-F FACTOR RSBW-RELATED"/>
    <property type="match status" value="1"/>
</dbReference>
<gene>
    <name evidence="4" type="ORF">ABT211_46605</name>
</gene>
<evidence type="ECO:0000259" key="3">
    <source>
        <dbReference type="Pfam" id="PF13581"/>
    </source>
</evidence>
<dbReference type="PANTHER" id="PTHR35526:SF3">
    <property type="entry name" value="ANTI-SIGMA-F FACTOR RSBW"/>
    <property type="match status" value="1"/>
</dbReference>
<keyword evidence="1" id="KW-0723">Serine/threonine-protein kinase</keyword>
<proteinExistence type="predicted"/>
<keyword evidence="4" id="KW-0547">Nucleotide-binding</keyword>
<dbReference type="RefSeq" id="WP_351962829.1">
    <property type="nucleotide sequence ID" value="NZ_JBEOZM010000069.1"/>
</dbReference>
<evidence type="ECO:0000256" key="1">
    <source>
        <dbReference type="ARBA" id="ARBA00022527"/>
    </source>
</evidence>
<comment type="caution">
    <text evidence="4">The sequence shown here is derived from an EMBL/GenBank/DDBJ whole genome shotgun (WGS) entry which is preliminary data.</text>
</comment>
<keyword evidence="1" id="KW-0418">Kinase</keyword>
<dbReference type="Gene3D" id="3.30.565.10">
    <property type="entry name" value="Histidine kinase-like ATPase, C-terminal domain"/>
    <property type="match status" value="1"/>
</dbReference>
<sequence length="150" mass="16162">MTSTYTRTVSQRRGVTRRPRQAAGGAWRLAHRPESAGEARRITRGLLTRWGVPQAAADSVLLTVSELVTNAVEHAQPPLSLSLNRDADTRRVHIEVSDGGPADREGDWAAGGTPDEHGRGLDIIDHITAAHGEHDHPGHAVHWADVNATA</sequence>
<dbReference type="GO" id="GO:0005524">
    <property type="term" value="F:ATP binding"/>
    <property type="evidence" value="ECO:0007669"/>
    <property type="project" value="UniProtKB-KW"/>
</dbReference>
<accession>A0ABV1TX53</accession>
<dbReference type="InterPro" id="IPR003594">
    <property type="entry name" value="HATPase_dom"/>
</dbReference>
<feature type="compositionally biased region" description="Polar residues" evidence="2">
    <location>
        <begin position="1"/>
        <end position="13"/>
    </location>
</feature>
<feature type="domain" description="Histidine kinase/HSP90-like ATPase" evidence="3">
    <location>
        <begin position="31"/>
        <end position="128"/>
    </location>
</feature>
<organism evidence="4 5">
    <name type="scientific">Streptomyces sp. 900105755</name>
    <dbReference type="NCBI Taxonomy" id="3154389"/>
    <lineage>
        <taxon>Bacteria</taxon>
        <taxon>Bacillati</taxon>
        <taxon>Actinomycetota</taxon>
        <taxon>Actinomycetes</taxon>
        <taxon>Kitasatosporales</taxon>
        <taxon>Streptomycetaceae</taxon>
        <taxon>Streptomyces</taxon>
    </lineage>
</organism>
<dbReference type="Pfam" id="PF13581">
    <property type="entry name" value="HATPase_c_2"/>
    <property type="match status" value="1"/>
</dbReference>
<keyword evidence="4" id="KW-0067">ATP-binding</keyword>
<dbReference type="GO" id="GO:0004673">
    <property type="term" value="F:protein histidine kinase activity"/>
    <property type="evidence" value="ECO:0007669"/>
    <property type="project" value="UniProtKB-EC"/>
</dbReference>
<dbReference type="EC" id="2.7.13.3" evidence="4"/>
<evidence type="ECO:0000313" key="5">
    <source>
        <dbReference type="Proteomes" id="UP001490365"/>
    </source>
</evidence>
<feature type="region of interest" description="Disordered" evidence="2">
    <location>
        <begin position="1"/>
        <end position="35"/>
    </location>
</feature>
<dbReference type="CDD" id="cd16936">
    <property type="entry name" value="HATPase_RsbW-like"/>
    <property type="match status" value="1"/>
</dbReference>
<reference evidence="4 5" key="1">
    <citation type="submission" date="2024-06" db="EMBL/GenBank/DDBJ databases">
        <title>The Natural Products Discovery Center: Release of the First 8490 Sequenced Strains for Exploring Actinobacteria Biosynthetic Diversity.</title>
        <authorList>
            <person name="Kalkreuter E."/>
            <person name="Kautsar S.A."/>
            <person name="Yang D."/>
            <person name="Bader C.D."/>
            <person name="Teijaro C.N."/>
            <person name="Fluegel L."/>
            <person name="Davis C.M."/>
            <person name="Simpson J.R."/>
            <person name="Lauterbach L."/>
            <person name="Steele A.D."/>
            <person name="Gui C."/>
            <person name="Meng S."/>
            <person name="Li G."/>
            <person name="Viehrig K."/>
            <person name="Ye F."/>
            <person name="Su P."/>
            <person name="Kiefer A.F."/>
            <person name="Nichols A."/>
            <person name="Cepeda A.J."/>
            <person name="Yan W."/>
            <person name="Fan B."/>
            <person name="Jiang Y."/>
            <person name="Adhikari A."/>
            <person name="Zheng C.-J."/>
            <person name="Schuster L."/>
            <person name="Cowan T.M."/>
            <person name="Smanski M.J."/>
            <person name="Chevrette M.G."/>
            <person name="De Carvalho L.P.S."/>
            <person name="Shen B."/>
        </authorList>
    </citation>
    <scope>NUCLEOTIDE SEQUENCE [LARGE SCALE GENOMIC DNA]</scope>
    <source>
        <strain evidence="4 5">NPDC001694</strain>
    </source>
</reference>
<evidence type="ECO:0000256" key="2">
    <source>
        <dbReference type="SAM" id="MobiDB-lite"/>
    </source>
</evidence>
<protein>
    <submittedName>
        <fullName evidence="4">ATP-binding protein</fullName>
        <ecNumber evidence="4">2.7.13.3</ecNumber>
    </submittedName>
</protein>
<dbReference type="SUPFAM" id="SSF55874">
    <property type="entry name" value="ATPase domain of HSP90 chaperone/DNA topoisomerase II/histidine kinase"/>
    <property type="match status" value="1"/>
</dbReference>
<evidence type="ECO:0000313" key="4">
    <source>
        <dbReference type="EMBL" id="MER6274631.1"/>
    </source>
</evidence>
<dbReference type="EMBL" id="JBEOZM010000069">
    <property type="protein sequence ID" value="MER6274631.1"/>
    <property type="molecule type" value="Genomic_DNA"/>
</dbReference>
<keyword evidence="4" id="KW-0808">Transferase</keyword>
<dbReference type="InterPro" id="IPR036890">
    <property type="entry name" value="HATPase_C_sf"/>
</dbReference>